<dbReference type="Gene3D" id="3.90.226.10">
    <property type="entry name" value="2-enoyl-CoA Hydratase, Chain A, domain 1"/>
    <property type="match status" value="1"/>
</dbReference>
<evidence type="ECO:0000259" key="12">
    <source>
        <dbReference type="Pfam" id="PF08496"/>
    </source>
</evidence>
<dbReference type="AlphaFoldDB" id="A0A2W5VRU1"/>
<evidence type="ECO:0000256" key="5">
    <source>
        <dbReference type="ARBA" id="ARBA00022692"/>
    </source>
</evidence>
<evidence type="ECO:0000313" key="14">
    <source>
        <dbReference type="Proteomes" id="UP000249061"/>
    </source>
</evidence>
<dbReference type="GO" id="GO:0005886">
    <property type="term" value="C:plasma membrane"/>
    <property type="evidence" value="ECO:0007669"/>
    <property type="project" value="UniProtKB-SubCell"/>
</dbReference>
<reference evidence="13 14" key="1">
    <citation type="submission" date="2017-08" db="EMBL/GenBank/DDBJ databases">
        <title>Infants hospitalized years apart are colonized by the same room-sourced microbial strains.</title>
        <authorList>
            <person name="Brooks B."/>
            <person name="Olm M.R."/>
            <person name="Firek B.A."/>
            <person name="Baker R."/>
            <person name="Thomas B.C."/>
            <person name="Morowitz M.J."/>
            <person name="Banfield J.F."/>
        </authorList>
    </citation>
    <scope>NUCLEOTIDE SEQUENCE [LARGE SCALE GENOMIC DNA]</scope>
    <source>
        <strain evidence="13">S2_003_000_R2_14</strain>
    </source>
</reference>
<dbReference type="GO" id="GO:0006508">
    <property type="term" value="P:proteolysis"/>
    <property type="evidence" value="ECO:0007669"/>
    <property type="project" value="UniProtKB-KW"/>
</dbReference>
<dbReference type="Proteomes" id="UP000249061">
    <property type="component" value="Unassembled WGS sequence"/>
</dbReference>
<dbReference type="InterPro" id="IPR002142">
    <property type="entry name" value="Peptidase_S49"/>
</dbReference>
<accession>A0A2W5VRU1</accession>
<keyword evidence="6" id="KW-0378">Hydrolase</keyword>
<dbReference type="InterPro" id="IPR047272">
    <property type="entry name" value="S49_SppA_C"/>
</dbReference>
<evidence type="ECO:0000313" key="13">
    <source>
        <dbReference type="EMBL" id="PZR18394.1"/>
    </source>
</evidence>
<comment type="subcellular location">
    <subcellularLocation>
        <location evidence="1">Cell membrane</location>
    </subcellularLocation>
</comment>
<protein>
    <submittedName>
        <fullName evidence="13">Protease SohB</fullName>
    </submittedName>
</protein>
<proteinExistence type="inferred from homology"/>
<evidence type="ECO:0000256" key="6">
    <source>
        <dbReference type="ARBA" id="ARBA00022801"/>
    </source>
</evidence>
<feature type="transmembrane region" description="Helical" evidence="10">
    <location>
        <begin position="12"/>
        <end position="31"/>
    </location>
</feature>
<organism evidence="13 14">
    <name type="scientific">Archangium gephyra</name>
    <dbReference type="NCBI Taxonomy" id="48"/>
    <lineage>
        <taxon>Bacteria</taxon>
        <taxon>Pseudomonadati</taxon>
        <taxon>Myxococcota</taxon>
        <taxon>Myxococcia</taxon>
        <taxon>Myxococcales</taxon>
        <taxon>Cystobacterineae</taxon>
        <taxon>Archangiaceae</taxon>
        <taxon>Archangium</taxon>
    </lineage>
</organism>
<keyword evidence="9 10" id="KW-0472">Membrane</keyword>
<comment type="caution">
    <text evidence="13">The sequence shown here is derived from an EMBL/GenBank/DDBJ whole genome shotgun (WGS) entry which is preliminary data.</text>
</comment>
<dbReference type="PANTHER" id="PTHR42987">
    <property type="entry name" value="PEPTIDASE S49"/>
    <property type="match status" value="1"/>
</dbReference>
<dbReference type="Gene3D" id="6.20.330.10">
    <property type="match status" value="1"/>
</dbReference>
<comment type="similarity">
    <text evidence="2">Belongs to the peptidase S49 family.</text>
</comment>
<keyword evidence="5 10" id="KW-0812">Transmembrane</keyword>
<evidence type="ECO:0000256" key="4">
    <source>
        <dbReference type="ARBA" id="ARBA00022670"/>
    </source>
</evidence>
<dbReference type="Pfam" id="PF01343">
    <property type="entry name" value="Peptidase_S49"/>
    <property type="match status" value="1"/>
</dbReference>
<evidence type="ECO:0000256" key="10">
    <source>
        <dbReference type="SAM" id="Phobius"/>
    </source>
</evidence>
<feature type="domain" description="Peptidase S49 N-terminal proteobacteria" evidence="12">
    <location>
        <begin position="2"/>
        <end position="143"/>
    </location>
</feature>
<evidence type="ECO:0000256" key="8">
    <source>
        <dbReference type="ARBA" id="ARBA00022989"/>
    </source>
</evidence>
<dbReference type="NCBIfam" id="NF008745">
    <property type="entry name" value="PRK11778.1"/>
    <property type="match status" value="1"/>
</dbReference>
<dbReference type="CDD" id="cd07023">
    <property type="entry name" value="S49_Sppa_N_C"/>
    <property type="match status" value="1"/>
</dbReference>
<evidence type="ECO:0000256" key="9">
    <source>
        <dbReference type="ARBA" id="ARBA00023136"/>
    </source>
</evidence>
<dbReference type="InterPro" id="IPR029045">
    <property type="entry name" value="ClpP/crotonase-like_dom_sf"/>
</dbReference>
<evidence type="ECO:0000259" key="11">
    <source>
        <dbReference type="Pfam" id="PF01343"/>
    </source>
</evidence>
<gene>
    <name evidence="13" type="ORF">DI536_00490</name>
</gene>
<sequence length="335" mass="37046">MELLHDSLGFAVKGFIVFLTVAASMLAIVMLTRRRGGATPSLEVKPLNRRFQSLGDAIRHSVLEKNELKALSKERKKDAEKKKKDARVYVLDFDGDIMATATTHLREEVSALLAVARPEDEVVVRLESPGGGVPHYGLAAAQLVRLKNKNVKLTVCVDRVAASGGYMMACVADKIVAAPFSAIGSIGVVAQVPNVNRLLKKHDVDFEEMTAGEFKRTVTVFGEITPKGRQKFHEQLEETHALFKDFVKTQRPKLDIDAIATGEYWLGSRAKELNLVDEIGTSDEYLMAATERAKLFQVRFKPANAWRSRIGAGATAFVETVVMRVLTRLQALRLQ</sequence>
<dbReference type="EMBL" id="QFQP01000001">
    <property type="protein sequence ID" value="PZR18394.1"/>
    <property type="molecule type" value="Genomic_DNA"/>
</dbReference>
<evidence type="ECO:0000256" key="2">
    <source>
        <dbReference type="ARBA" id="ARBA00008683"/>
    </source>
</evidence>
<evidence type="ECO:0000256" key="3">
    <source>
        <dbReference type="ARBA" id="ARBA00022475"/>
    </source>
</evidence>
<name>A0A2W5VRU1_9BACT</name>
<evidence type="ECO:0000256" key="1">
    <source>
        <dbReference type="ARBA" id="ARBA00004236"/>
    </source>
</evidence>
<feature type="domain" description="Peptidase S49" evidence="11">
    <location>
        <begin position="146"/>
        <end position="294"/>
    </location>
</feature>
<dbReference type="Pfam" id="PF08496">
    <property type="entry name" value="Peptidase_S49_N"/>
    <property type="match status" value="1"/>
</dbReference>
<keyword evidence="7" id="KW-0720">Serine protease</keyword>
<keyword evidence="3" id="KW-1003">Cell membrane</keyword>
<dbReference type="GO" id="GO:0004252">
    <property type="term" value="F:serine-type endopeptidase activity"/>
    <property type="evidence" value="ECO:0007669"/>
    <property type="project" value="InterPro"/>
</dbReference>
<dbReference type="SUPFAM" id="SSF52096">
    <property type="entry name" value="ClpP/crotonase"/>
    <property type="match status" value="1"/>
</dbReference>
<keyword evidence="4 13" id="KW-0645">Protease</keyword>
<evidence type="ECO:0000256" key="7">
    <source>
        <dbReference type="ARBA" id="ARBA00022825"/>
    </source>
</evidence>
<keyword evidence="8 10" id="KW-1133">Transmembrane helix</keyword>
<dbReference type="PANTHER" id="PTHR42987:SF4">
    <property type="entry name" value="PROTEASE SOHB-RELATED"/>
    <property type="match status" value="1"/>
</dbReference>
<dbReference type="InterPro" id="IPR013703">
    <property type="entry name" value="Peptidase_S49_N_proteobac"/>
</dbReference>